<feature type="compositionally biased region" description="Low complexity" evidence="1">
    <location>
        <begin position="83"/>
        <end position="114"/>
    </location>
</feature>
<accession>U5NBQ4</accession>
<feature type="compositionally biased region" description="Pro residues" evidence="1">
    <location>
        <begin position="141"/>
        <end position="177"/>
    </location>
</feature>
<dbReference type="KEGG" id="cbx:Cenrod_1588"/>
<keyword evidence="3" id="KW-1185">Reference proteome</keyword>
<feature type="region of interest" description="Disordered" evidence="1">
    <location>
        <begin position="1"/>
        <end position="315"/>
    </location>
</feature>
<organism evidence="2 3">
    <name type="scientific">Candidatus Symbiobacter mobilis CR</name>
    <dbReference type="NCBI Taxonomy" id="946483"/>
    <lineage>
        <taxon>Bacteria</taxon>
        <taxon>Pseudomonadati</taxon>
        <taxon>Pseudomonadota</taxon>
        <taxon>Betaproteobacteria</taxon>
        <taxon>Burkholderiales</taxon>
        <taxon>Comamonadaceae</taxon>
    </lineage>
</organism>
<feature type="compositionally biased region" description="Pro residues" evidence="1">
    <location>
        <begin position="222"/>
        <end position="233"/>
    </location>
</feature>
<reference evidence="2 3" key="1">
    <citation type="journal article" date="2013" name="Genome Biol.">
        <title>Genomic analysis reveals key aspects of prokaryotic symbiosis in the phototrophic consortium "Chlorochromatium aggregatum".</title>
        <authorList>
            <person name="Liu Z."/>
            <person name="Muller J."/>
            <person name="Li T."/>
            <person name="Alvey R.M."/>
            <person name="Vogl K."/>
            <person name="Frigaard N.U."/>
            <person name="Rockwell N.C."/>
            <person name="Boyd E.S."/>
            <person name="Tomsho L.P."/>
            <person name="Schuster S.C."/>
            <person name="Henke P."/>
            <person name="Rohde M."/>
            <person name="Overmann J."/>
            <person name="Bryant D.A."/>
        </authorList>
    </citation>
    <scope>NUCLEOTIDE SEQUENCE [LARGE SCALE GENOMIC DNA]</scope>
    <source>
        <strain evidence="2">CR</strain>
    </source>
</reference>
<dbReference type="Proteomes" id="UP000017184">
    <property type="component" value="Chromosome"/>
</dbReference>
<evidence type="ECO:0000256" key="1">
    <source>
        <dbReference type="SAM" id="MobiDB-lite"/>
    </source>
</evidence>
<feature type="compositionally biased region" description="Basic and acidic residues" evidence="1">
    <location>
        <begin position="210"/>
        <end position="221"/>
    </location>
</feature>
<name>U5NBQ4_9BURK</name>
<evidence type="ECO:0000313" key="3">
    <source>
        <dbReference type="Proteomes" id="UP000017184"/>
    </source>
</evidence>
<proteinExistence type="predicted"/>
<dbReference type="RefSeq" id="WP_022773510.1">
    <property type="nucleotide sequence ID" value="NC_022576.1"/>
</dbReference>
<evidence type="ECO:0000313" key="2">
    <source>
        <dbReference type="EMBL" id="AGX87673.1"/>
    </source>
</evidence>
<feature type="compositionally biased region" description="Low complexity" evidence="1">
    <location>
        <begin position="20"/>
        <end position="47"/>
    </location>
</feature>
<protein>
    <submittedName>
        <fullName evidence="2">Uncharacterized protein</fullName>
    </submittedName>
</protein>
<dbReference type="AlphaFoldDB" id="U5NBQ4"/>
<dbReference type="HOGENOM" id="CLU_881908_0_0_4"/>
<gene>
    <name evidence="2" type="ORF">Cenrod_1588</name>
</gene>
<dbReference type="EMBL" id="CP004885">
    <property type="protein sequence ID" value="AGX87673.1"/>
    <property type="molecule type" value="Genomic_DNA"/>
</dbReference>
<sequence>MVLAADQPGDRISPLLQSLQPERPTAAQAAQATEAQQRWPLFRAMPPQQQPEPEPLAEEARALWRGATNPAPAAPPPQPSMPGLGAQLAQGLGRITQGTAHAAGSAPRAARSPTFGEATPASGVPPIAAPLYAQTSTPTPVNAPEPAPPPQPAYVAPLPKPVHAPPPAPAPTAPSPLPSAAAHPFPPRRSAEVLPPAHGVLGTRAAVMHPPHEPPHPEPTREVPPAPTAPPIMTPVMTPTAPPAAPQDAAAAPAAPPAFHGLFRKAAEQAEASGDAAKSTEPLKSLFRRLENPNAPSEKATAKKSSFLGRLRKRP</sequence>